<dbReference type="EMBL" id="CP091511">
    <property type="protein sequence ID" value="UOO91057.1"/>
    <property type="molecule type" value="Genomic_DNA"/>
</dbReference>
<gene>
    <name evidence="6" type="ORF">LVJ82_08850</name>
</gene>
<evidence type="ECO:0000256" key="1">
    <source>
        <dbReference type="ARBA" id="ARBA00022729"/>
    </source>
</evidence>
<dbReference type="CDD" id="cd13624">
    <property type="entry name" value="PBP2_Arg_Lys_His"/>
    <property type="match status" value="1"/>
</dbReference>
<proteinExistence type="predicted"/>
<organism evidence="6 7">
    <name type="scientific">Vitreoscilla massiliensis</name>
    <dbReference type="NCBI Taxonomy" id="1689272"/>
    <lineage>
        <taxon>Bacteria</taxon>
        <taxon>Pseudomonadati</taxon>
        <taxon>Pseudomonadota</taxon>
        <taxon>Betaproteobacteria</taxon>
        <taxon>Neisseriales</taxon>
        <taxon>Neisseriaceae</taxon>
        <taxon>Vitreoscilla</taxon>
    </lineage>
</organism>
<evidence type="ECO:0000313" key="6">
    <source>
        <dbReference type="EMBL" id="UOO91057.1"/>
    </source>
</evidence>
<feature type="domain" description="Ionotropic glutamate receptor C-terminal" evidence="5">
    <location>
        <begin position="56"/>
        <end position="279"/>
    </location>
</feature>
<feature type="chain" id="PRO_5046839792" evidence="3">
    <location>
        <begin position="21"/>
        <end position="279"/>
    </location>
</feature>
<dbReference type="PANTHER" id="PTHR35936:SF17">
    <property type="entry name" value="ARGININE-BINDING EXTRACELLULAR PROTEIN ARTP"/>
    <property type="match status" value="1"/>
</dbReference>
<evidence type="ECO:0000259" key="4">
    <source>
        <dbReference type="SMART" id="SM00062"/>
    </source>
</evidence>
<dbReference type="Pfam" id="PF00497">
    <property type="entry name" value="SBP_bac_3"/>
    <property type="match status" value="1"/>
</dbReference>
<dbReference type="PANTHER" id="PTHR35936">
    <property type="entry name" value="MEMBRANE-BOUND LYTIC MUREIN TRANSGLYCOSYLASE F"/>
    <property type="match status" value="1"/>
</dbReference>
<dbReference type="InterPro" id="IPR001320">
    <property type="entry name" value="Iontro_rcpt_C"/>
</dbReference>
<dbReference type="Proteomes" id="UP000832011">
    <property type="component" value="Chromosome"/>
</dbReference>
<evidence type="ECO:0000256" key="3">
    <source>
        <dbReference type="SAM" id="SignalP"/>
    </source>
</evidence>
<dbReference type="InterPro" id="IPR001638">
    <property type="entry name" value="Solute-binding_3/MltF_N"/>
</dbReference>
<feature type="signal peptide" evidence="3">
    <location>
        <begin position="1"/>
        <end position="20"/>
    </location>
</feature>
<name>A0ABY4E5M3_9NEIS</name>
<feature type="domain" description="Solute-binding protein family 3/N-terminal" evidence="4">
    <location>
        <begin position="56"/>
        <end position="279"/>
    </location>
</feature>
<dbReference type="PROSITE" id="PS51257">
    <property type="entry name" value="PROKAR_LIPOPROTEIN"/>
    <property type="match status" value="1"/>
</dbReference>
<dbReference type="Gene3D" id="3.40.190.10">
    <property type="entry name" value="Periplasmic binding protein-like II"/>
    <property type="match status" value="2"/>
</dbReference>
<feature type="region of interest" description="Disordered" evidence="2">
    <location>
        <begin position="29"/>
        <end position="48"/>
    </location>
</feature>
<evidence type="ECO:0000313" key="7">
    <source>
        <dbReference type="Proteomes" id="UP000832011"/>
    </source>
</evidence>
<protein>
    <submittedName>
        <fullName evidence="6">Basic amino acid ABC transporter substrate-binding protein</fullName>
    </submittedName>
</protein>
<keyword evidence="1 3" id="KW-0732">Signal</keyword>
<dbReference type="RefSeq" id="WP_058305173.1">
    <property type="nucleotide sequence ID" value="NZ_CABKVG010000006.1"/>
</dbReference>
<accession>A0ABY4E5M3</accession>
<dbReference type="SMART" id="SM00079">
    <property type="entry name" value="PBPe"/>
    <property type="match status" value="1"/>
</dbReference>
<dbReference type="SMART" id="SM00062">
    <property type="entry name" value="PBPb"/>
    <property type="match status" value="1"/>
</dbReference>
<sequence length="279" mass="29753">MSFTQLRSLGLAFATASLLAACGGGQSASNTAPAASTPASASSATGAAPATDGDKVLKVAMNANFPPFESMNPNGQIEGFDVDVMNAIAKEEGFKVSYHQQAWDGIFASLKAGDNDILISGITITDERKQQMLFSEPYYKITQVILVPQGKSIKSVEDLKKMDKVGVTLGTTGDLAAQKILGATSEKIIRLENLPLMLKEVETGAVDAVISDSAVVADYVKKKGDKGFTMVEVPDFTVEYYGIAVRQDDKALMDKINAGLKEIQANGEYDKISDKYFAK</sequence>
<keyword evidence="7" id="KW-1185">Reference proteome</keyword>
<evidence type="ECO:0000259" key="5">
    <source>
        <dbReference type="SMART" id="SM00079"/>
    </source>
</evidence>
<reference evidence="6 7" key="1">
    <citation type="journal article" date="2022" name="Res Sq">
        <title>Evolution of multicellular longitudinally dividing oral cavity symbionts (Neisseriaceae).</title>
        <authorList>
            <person name="Nyongesa S."/>
            <person name="Weber P."/>
            <person name="Bernet E."/>
            <person name="Pullido F."/>
            <person name="Nieckarz M."/>
            <person name="Delaby M."/>
            <person name="Nieves C."/>
            <person name="Viehboeck T."/>
            <person name="Krause N."/>
            <person name="Rivera-Millot A."/>
            <person name="Nakamura A."/>
            <person name="Vischer N."/>
            <person name="VanNieuwenhze M."/>
            <person name="Brun Y."/>
            <person name="Cava F."/>
            <person name="Bulgheresi S."/>
            <person name="Veyrier F."/>
        </authorList>
    </citation>
    <scope>NUCLEOTIDE SEQUENCE [LARGE SCALE GENOMIC DNA]</scope>
    <source>
        <strain evidence="6 7">SN4</strain>
    </source>
</reference>
<dbReference type="SUPFAM" id="SSF53850">
    <property type="entry name" value="Periplasmic binding protein-like II"/>
    <property type="match status" value="1"/>
</dbReference>
<evidence type="ECO:0000256" key="2">
    <source>
        <dbReference type="SAM" id="MobiDB-lite"/>
    </source>
</evidence>